<evidence type="ECO:0000313" key="1">
    <source>
        <dbReference type="EMBL" id="KAA6397001.1"/>
    </source>
</evidence>
<reference evidence="1 2" key="1">
    <citation type="submission" date="2019-03" db="EMBL/GenBank/DDBJ databases">
        <title>Single cell metagenomics reveals metabolic interactions within the superorganism composed of flagellate Streblomastix strix and complex community of Bacteroidetes bacteria on its surface.</title>
        <authorList>
            <person name="Treitli S.C."/>
            <person name="Kolisko M."/>
            <person name="Husnik F."/>
            <person name="Keeling P."/>
            <person name="Hampl V."/>
        </authorList>
    </citation>
    <scope>NUCLEOTIDE SEQUENCE [LARGE SCALE GENOMIC DNA]</scope>
    <source>
        <strain evidence="1">ST1C</strain>
    </source>
</reference>
<gene>
    <name evidence="1" type="ORF">EZS28_007468</name>
</gene>
<protein>
    <submittedName>
        <fullName evidence="1">Uncharacterized protein</fullName>
    </submittedName>
</protein>
<organism evidence="1 2">
    <name type="scientific">Streblomastix strix</name>
    <dbReference type="NCBI Taxonomy" id="222440"/>
    <lineage>
        <taxon>Eukaryota</taxon>
        <taxon>Metamonada</taxon>
        <taxon>Preaxostyla</taxon>
        <taxon>Oxymonadida</taxon>
        <taxon>Streblomastigidae</taxon>
        <taxon>Streblomastix</taxon>
    </lineage>
</organism>
<dbReference type="EMBL" id="SNRW01001286">
    <property type="protein sequence ID" value="KAA6397001.1"/>
    <property type="molecule type" value="Genomic_DNA"/>
</dbReference>
<dbReference type="AlphaFoldDB" id="A0A5J4WPU5"/>
<comment type="caution">
    <text evidence="1">The sequence shown here is derived from an EMBL/GenBank/DDBJ whole genome shotgun (WGS) entry which is preliminary data.</text>
</comment>
<name>A0A5J4WPU5_9EUKA</name>
<evidence type="ECO:0000313" key="2">
    <source>
        <dbReference type="Proteomes" id="UP000324800"/>
    </source>
</evidence>
<proteinExistence type="predicted"/>
<dbReference type="Proteomes" id="UP000324800">
    <property type="component" value="Unassembled WGS sequence"/>
</dbReference>
<accession>A0A5J4WPU5</accession>
<sequence length="270" mass="31038">MVGDYKENFQLSQLIDYFSFQFFDRSPVSCLTFVVYFGGELGTTKRVYTVLSRVLNHTSQVVLQCLESILKRSEFTSINSIKWWSDGGPCFKSGEFALKLLSGIQISEIKSITFKLNYFEPQHGKLDVDSIFGIYANLLKHNLPSSGINSLHELMDFLLVEAPECLQQTIIEYDVDKLNERVQNLKVDNFKKYLNFEVVDNILYSRLTSDETEPASVSPFKSMKGKVKAQLKKSDVSIDKENMEKELVQYELEQLLNKQSISQFNSQQEI</sequence>